<sequence length="69" mass="7560">MAELNLVRNNNGRWKWTFNGEGGDSATGYITVKPSTKDAERELVFARLKALFAVMGGAFPPPVTETDES</sequence>
<protein>
    <submittedName>
        <fullName evidence="1">Uncharacterized protein</fullName>
    </submittedName>
</protein>
<evidence type="ECO:0000313" key="1">
    <source>
        <dbReference type="EMBL" id="CAJ0892754.1"/>
    </source>
</evidence>
<accession>A0AA48M3G2</accession>
<organism evidence="1">
    <name type="scientific">freshwater sediment metagenome</name>
    <dbReference type="NCBI Taxonomy" id="556182"/>
    <lineage>
        <taxon>unclassified sequences</taxon>
        <taxon>metagenomes</taxon>
        <taxon>ecological metagenomes</taxon>
    </lineage>
</organism>
<gene>
    <name evidence="1" type="ORF">AMST5_04246</name>
</gene>
<dbReference type="EMBL" id="OY288114">
    <property type="protein sequence ID" value="CAJ0892754.1"/>
    <property type="molecule type" value="Genomic_DNA"/>
</dbReference>
<proteinExistence type="predicted"/>
<name>A0AA48M3G2_9ZZZZ</name>
<reference evidence="1" key="1">
    <citation type="submission" date="2023-07" db="EMBL/GenBank/DDBJ databases">
        <authorList>
            <person name="Pelsma A.J. K."/>
        </authorList>
    </citation>
    <scope>NUCLEOTIDE SEQUENCE</scope>
</reference>
<dbReference type="AlphaFoldDB" id="A0AA48M3G2"/>